<evidence type="ECO:0000256" key="6">
    <source>
        <dbReference type="ARBA" id="ARBA00023242"/>
    </source>
</evidence>
<protein>
    <submittedName>
        <fullName evidence="10">Uncharacterized protein</fullName>
    </submittedName>
</protein>
<dbReference type="GO" id="GO:0005634">
    <property type="term" value="C:nucleus"/>
    <property type="evidence" value="ECO:0007669"/>
    <property type="project" value="UniProtKB-SubCell"/>
</dbReference>
<feature type="compositionally biased region" description="Basic and acidic residues" evidence="7">
    <location>
        <begin position="93"/>
        <end position="108"/>
    </location>
</feature>
<proteinExistence type="predicted"/>
<keyword evidence="2" id="KW-0217">Developmental protein</keyword>
<evidence type="ECO:0000256" key="1">
    <source>
        <dbReference type="ARBA" id="ARBA00004123"/>
    </source>
</evidence>
<organism evidence="10 11">
    <name type="scientific">Ilex paraguariensis</name>
    <name type="common">yerba mate</name>
    <dbReference type="NCBI Taxonomy" id="185542"/>
    <lineage>
        <taxon>Eukaryota</taxon>
        <taxon>Viridiplantae</taxon>
        <taxon>Streptophyta</taxon>
        <taxon>Embryophyta</taxon>
        <taxon>Tracheophyta</taxon>
        <taxon>Spermatophyta</taxon>
        <taxon>Magnoliopsida</taxon>
        <taxon>eudicotyledons</taxon>
        <taxon>Gunneridae</taxon>
        <taxon>Pentapetalae</taxon>
        <taxon>asterids</taxon>
        <taxon>campanulids</taxon>
        <taxon>Aquifoliales</taxon>
        <taxon>Aquifoliaceae</taxon>
        <taxon>Ilex</taxon>
    </lineage>
</organism>
<dbReference type="InterPro" id="IPR017887">
    <property type="entry name" value="TF_TCP_subgr"/>
</dbReference>
<feature type="compositionally biased region" description="Low complexity" evidence="7">
    <location>
        <begin position="299"/>
        <end position="313"/>
    </location>
</feature>
<dbReference type="PROSITE" id="PS51369">
    <property type="entry name" value="TCP"/>
    <property type="match status" value="1"/>
</dbReference>
<dbReference type="Proteomes" id="UP001642360">
    <property type="component" value="Unassembled WGS sequence"/>
</dbReference>
<feature type="domain" description="R" evidence="9">
    <location>
        <begin position="244"/>
        <end position="261"/>
    </location>
</feature>
<keyword evidence="6" id="KW-0539">Nucleus</keyword>
<keyword evidence="5" id="KW-0804">Transcription</keyword>
<keyword evidence="4" id="KW-0238">DNA-binding</keyword>
<accession>A0ABC8RTC2</accession>
<evidence type="ECO:0000313" key="11">
    <source>
        <dbReference type="Proteomes" id="UP001642360"/>
    </source>
</evidence>
<feature type="compositionally biased region" description="Basic residues" evidence="7">
    <location>
        <begin position="115"/>
        <end position="126"/>
    </location>
</feature>
<dbReference type="PROSITE" id="PS51370">
    <property type="entry name" value="R"/>
    <property type="match status" value="1"/>
</dbReference>
<dbReference type="EMBL" id="CAUOFW020001724">
    <property type="protein sequence ID" value="CAK9147805.1"/>
    <property type="molecule type" value="Genomic_DNA"/>
</dbReference>
<dbReference type="InterPro" id="IPR005333">
    <property type="entry name" value="Transcription_factor_TCP"/>
</dbReference>
<dbReference type="Pfam" id="PF03634">
    <property type="entry name" value="TCP"/>
    <property type="match status" value="1"/>
</dbReference>
<feature type="domain" description="TCP" evidence="8">
    <location>
        <begin position="120"/>
        <end position="178"/>
    </location>
</feature>
<feature type="region of interest" description="Disordered" evidence="7">
    <location>
        <begin position="93"/>
        <end position="134"/>
    </location>
</feature>
<keyword evidence="3" id="KW-0805">Transcription regulation</keyword>
<evidence type="ECO:0000259" key="9">
    <source>
        <dbReference type="PROSITE" id="PS51370"/>
    </source>
</evidence>
<name>A0ABC8RTC2_9AQUA</name>
<dbReference type="GO" id="GO:0003677">
    <property type="term" value="F:DNA binding"/>
    <property type="evidence" value="ECO:0007669"/>
    <property type="project" value="UniProtKB-KW"/>
</dbReference>
<evidence type="ECO:0000256" key="3">
    <source>
        <dbReference type="ARBA" id="ARBA00023015"/>
    </source>
</evidence>
<reference evidence="10 11" key="1">
    <citation type="submission" date="2024-02" db="EMBL/GenBank/DDBJ databases">
        <authorList>
            <person name="Vignale AGUSTIN F."/>
            <person name="Sosa J E."/>
            <person name="Modenutti C."/>
        </authorList>
    </citation>
    <scope>NUCLEOTIDE SEQUENCE [LARGE SCALE GENOMIC DNA]</scope>
</reference>
<sequence>MYPFNSNVHNNIFDTGQTVPNSPFIINDINGNSKLEDHDSYLFQFPSPYIHYEDDTIFLQHLHDLLLQQQQLTTDDIVVDVENTIDMEVSDNKEAGNLKNSHKEKFHGATEQIPRKRSSKKDRHSKINTAHGPRDRRMRLSLDVARKFFGLQDMLGYDKASKTVEWLLTKSKEAIKELTRGFPHMKHSCSVGANSASSTSECEVISGFDESALDENQQASIITKGKPSCNKERKTRGFRKTASRESRKKAREWARERTKKKRMLGESKQCVEEMNHHDLNRLGSWSPLDTGEESGTQGLNKNPPEQNPPEKQLFGTREDIGSDSMVITGSWSPSTIFSYQCNPEISHEHQFSDFQSYGKPWETYNSLNLR</sequence>
<evidence type="ECO:0000313" key="10">
    <source>
        <dbReference type="EMBL" id="CAK9147805.1"/>
    </source>
</evidence>
<evidence type="ECO:0000256" key="2">
    <source>
        <dbReference type="ARBA" id="ARBA00022473"/>
    </source>
</evidence>
<keyword evidence="11" id="KW-1185">Reference proteome</keyword>
<feature type="region of interest" description="Disordered" evidence="7">
    <location>
        <begin position="227"/>
        <end position="316"/>
    </location>
</feature>
<dbReference type="AlphaFoldDB" id="A0ABC8RTC2"/>
<evidence type="ECO:0000256" key="5">
    <source>
        <dbReference type="ARBA" id="ARBA00023163"/>
    </source>
</evidence>
<comment type="subcellular location">
    <subcellularLocation>
        <location evidence="1">Nucleus</location>
    </subcellularLocation>
</comment>
<dbReference type="PANTHER" id="PTHR31072:SF226">
    <property type="entry name" value="TRANSCRIPTION FACTOR TCP18"/>
    <property type="match status" value="1"/>
</dbReference>
<comment type="caution">
    <text evidence="10">The sequence shown here is derived from an EMBL/GenBank/DDBJ whole genome shotgun (WGS) entry which is preliminary data.</text>
</comment>
<evidence type="ECO:0000256" key="7">
    <source>
        <dbReference type="SAM" id="MobiDB-lite"/>
    </source>
</evidence>
<feature type="compositionally biased region" description="Basic and acidic residues" evidence="7">
    <location>
        <begin position="263"/>
        <end position="280"/>
    </location>
</feature>
<gene>
    <name evidence="10" type="ORF">ILEXP_LOCUS15746</name>
</gene>
<evidence type="ECO:0000259" key="8">
    <source>
        <dbReference type="PROSITE" id="PS51369"/>
    </source>
</evidence>
<dbReference type="PANTHER" id="PTHR31072">
    <property type="entry name" value="TRANSCRIPTION FACTOR TCP4-RELATED"/>
    <property type="match status" value="1"/>
</dbReference>
<dbReference type="InterPro" id="IPR017888">
    <property type="entry name" value="CYC/TB1_R_domain"/>
</dbReference>
<evidence type="ECO:0000256" key="4">
    <source>
        <dbReference type="ARBA" id="ARBA00023125"/>
    </source>
</evidence>
<feature type="compositionally biased region" description="Basic residues" evidence="7">
    <location>
        <begin position="233"/>
        <end position="250"/>
    </location>
</feature>